<dbReference type="EMBL" id="ANOG01001084">
    <property type="protein sequence ID" value="EMI15468.1"/>
    <property type="molecule type" value="Genomic_DNA"/>
</dbReference>
<sequence>MPSTLEIILPNNQSAIPACESYRRHPSLLLFHLLSSLGTSDL</sequence>
<organism evidence="1 2">
    <name type="scientific">Rhodopirellula maiorica SM1</name>
    <dbReference type="NCBI Taxonomy" id="1265738"/>
    <lineage>
        <taxon>Bacteria</taxon>
        <taxon>Pseudomonadati</taxon>
        <taxon>Planctomycetota</taxon>
        <taxon>Planctomycetia</taxon>
        <taxon>Pirellulales</taxon>
        <taxon>Pirellulaceae</taxon>
        <taxon>Novipirellula</taxon>
    </lineage>
</organism>
<name>M5R7K5_9BACT</name>
<dbReference type="AlphaFoldDB" id="M5R7K5"/>
<evidence type="ECO:0000313" key="1">
    <source>
        <dbReference type="EMBL" id="EMI15468.1"/>
    </source>
</evidence>
<proteinExistence type="predicted"/>
<keyword evidence="2" id="KW-1185">Reference proteome</keyword>
<gene>
    <name evidence="1" type="ORF">RMSM_07610</name>
</gene>
<comment type="caution">
    <text evidence="1">The sequence shown here is derived from an EMBL/GenBank/DDBJ whole genome shotgun (WGS) entry which is preliminary data.</text>
</comment>
<protein>
    <submittedName>
        <fullName evidence="1">Uncharacterized protein</fullName>
    </submittedName>
</protein>
<reference evidence="1 2" key="1">
    <citation type="journal article" date="2013" name="Mar. Genomics">
        <title>Expression of sulfatases in Rhodopirellula baltica and the diversity of sulfatases in the genus Rhodopirellula.</title>
        <authorList>
            <person name="Wegner C.E."/>
            <person name="Richter-Heitmann T."/>
            <person name="Klindworth A."/>
            <person name="Klockow C."/>
            <person name="Richter M."/>
            <person name="Achstetter T."/>
            <person name="Glockner F.O."/>
            <person name="Harder J."/>
        </authorList>
    </citation>
    <scope>NUCLEOTIDE SEQUENCE [LARGE SCALE GENOMIC DNA]</scope>
    <source>
        <strain evidence="1 2">SM1</strain>
    </source>
</reference>
<evidence type="ECO:0000313" key="2">
    <source>
        <dbReference type="Proteomes" id="UP000011991"/>
    </source>
</evidence>
<accession>M5R7K5</accession>
<dbReference type="Proteomes" id="UP000011991">
    <property type="component" value="Unassembled WGS sequence"/>
</dbReference>